<keyword evidence="2" id="KW-0732">Signal</keyword>
<evidence type="ECO:0000256" key="2">
    <source>
        <dbReference type="SAM" id="SignalP"/>
    </source>
</evidence>
<name>A0A090DGW8_MESPL</name>
<dbReference type="STRING" id="69974.MPLDJ20_40216"/>
<evidence type="ECO:0008006" key="5">
    <source>
        <dbReference type="Google" id="ProtNLM"/>
    </source>
</evidence>
<gene>
    <name evidence="3" type="ORF">MPL3356_170069</name>
</gene>
<feature type="region of interest" description="Disordered" evidence="1">
    <location>
        <begin position="149"/>
        <end position="176"/>
    </location>
</feature>
<proteinExistence type="predicted"/>
<feature type="compositionally biased region" description="Basic and acidic residues" evidence="1">
    <location>
        <begin position="164"/>
        <end position="176"/>
    </location>
</feature>
<feature type="chain" id="PRO_5001854199" description="Lipoprotein" evidence="2">
    <location>
        <begin position="23"/>
        <end position="176"/>
    </location>
</feature>
<dbReference type="EMBL" id="CCMZ01000009">
    <property type="protein sequence ID" value="CDX15055.1"/>
    <property type="molecule type" value="Genomic_DNA"/>
</dbReference>
<feature type="signal peptide" evidence="2">
    <location>
        <begin position="1"/>
        <end position="22"/>
    </location>
</feature>
<dbReference type="Proteomes" id="UP000045285">
    <property type="component" value="Unassembled WGS sequence"/>
</dbReference>
<organism evidence="3 4">
    <name type="scientific">Mesorhizobium plurifarium</name>
    <dbReference type="NCBI Taxonomy" id="69974"/>
    <lineage>
        <taxon>Bacteria</taxon>
        <taxon>Pseudomonadati</taxon>
        <taxon>Pseudomonadota</taxon>
        <taxon>Alphaproteobacteria</taxon>
        <taxon>Hyphomicrobiales</taxon>
        <taxon>Phyllobacteriaceae</taxon>
        <taxon>Mesorhizobium</taxon>
    </lineage>
</organism>
<dbReference type="PROSITE" id="PS51257">
    <property type="entry name" value="PROKAR_LIPOPROTEIN"/>
    <property type="match status" value="1"/>
</dbReference>
<dbReference type="AlphaFoldDB" id="A0A090DGW8"/>
<reference evidence="4" key="1">
    <citation type="submission" date="2014-08" db="EMBL/GenBank/DDBJ databases">
        <authorList>
            <person name="Moulin L."/>
        </authorList>
    </citation>
    <scope>NUCLEOTIDE SEQUENCE [LARGE SCALE GENOMIC DNA]</scope>
</reference>
<accession>A0A090DGW8</accession>
<keyword evidence="4" id="KW-1185">Reference proteome</keyword>
<evidence type="ECO:0000313" key="4">
    <source>
        <dbReference type="Proteomes" id="UP000045285"/>
    </source>
</evidence>
<sequence length="176" mass="18938">MLRKLSRSALVGAALVAAVALGACRDTGKDQLFAISGKLFEFNYRLAIATYVITLKPLRPMVDGQVAVVSFQNPAGGDPLVVNQKIWPKLPHITLTSPPLSCVVKDKPYSVSIRIEDSSGTLLQSIDTTVTSSEDQTMLPDRPLVIGPKYELNPDLAGHPNGKLPDEQKPDCSKAT</sequence>
<protein>
    <recommendedName>
        <fullName evidence="5">Lipoprotein</fullName>
    </recommendedName>
</protein>
<evidence type="ECO:0000313" key="3">
    <source>
        <dbReference type="EMBL" id="CDX15055.1"/>
    </source>
</evidence>
<evidence type="ECO:0000256" key="1">
    <source>
        <dbReference type="SAM" id="MobiDB-lite"/>
    </source>
</evidence>